<protein>
    <submittedName>
        <fullName evidence="2">Uncharacterized protein</fullName>
    </submittedName>
</protein>
<gene>
    <name evidence="2" type="ORF">TMPK1_40740</name>
</gene>
<keyword evidence="1" id="KW-0472">Membrane</keyword>
<evidence type="ECO:0000313" key="3">
    <source>
        <dbReference type="Proteomes" id="UP000681075"/>
    </source>
</evidence>
<keyword evidence="1" id="KW-1133">Transmembrane helix</keyword>
<keyword evidence="3" id="KW-1185">Reference proteome</keyword>
<dbReference type="EMBL" id="BOPV01000001">
    <property type="protein sequence ID" value="GIL41837.1"/>
    <property type="molecule type" value="Genomic_DNA"/>
</dbReference>
<evidence type="ECO:0000256" key="1">
    <source>
        <dbReference type="SAM" id="Phobius"/>
    </source>
</evidence>
<comment type="caution">
    <text evidence="2">The sequence shown here is derived from an EMBL/GenBank/DDBJ whole genome shotgun (WGS) entry which is preliminary data.</text>
</comment>
<feature type="transmembrane region" description="Helical" evidence="1">
    <location>
        <begin position="20"/>
        <end position="37"/>
    </location>
</feature>
<dbReference type="AlphaFoldDB" id="A0A8S8XJE6"/>
<organism evidence="2 3">
    <name type="scientific">Roseiterribacter gracilis</name>
    <dbReference type="NCBI Taxonomy" id="2812848"/>
    <lineage>
        <taxon>Bacteria</taxon>
        <taxon>Pseudomonadati</taxon>
        <taxon>Pseudomonadota</taxon>
        <taxon>Alphaproteobacteria</taxon>
        <taxon>Rhodospirillales</taxon>
        <taxon>Roseiterribacteraceae</taxon>
        <taxon>Roseiterribacter</taxon>
    </lineage>
</organism>
<proteinExistence type="predicted"/>
<accession>A0A8S8XJE6</accession>
<feature type="transmembrane region" description="Helical" evidence="1">
    <location>
        <begin position="43"/>
        <end position="62"/>
    </location>
</feature>
<sequence length="78" mass="8891">MPALPSDNVITGLAQRARRWAYLVLIFCVTLLLLETLPFDLAFLLATGLLYQLGFIAKDFSLRTRLRSVQARLRAQLR</sequence>
<evidence type="ECO:0000313" key="2">
    <source>
        <dbReference type="EMBL" id="GIL41837.1"/>
    </source>
</evidence>
<keyword evidence="1" id="KW-0812">Transmembrane</keyword>
<dbReference type="Proteomes" id="UP000681075">
    <property type="component" value="Unassembled WGS sequence"/>
</dbReference>
<reference evidence="2" key="1">
    <citation type="submission" date="2021-02" db="EMBL/GenBank/DDBJ databases">
        <title>Genome sequence of Rhodospirillales sp. strain TMPK1 isolated from soil.</title>
        <authorList>
            <person name="Nakai R."/>
            <person name="Kusada H."/>
            <person name="Tamaki H."/>
        </authorList>
    </citation>
    <scope>NUCLEOTIDE SEQUENCE</scope>
    <source>
        <strain evidence="2">TMPK1</strain>
    </source>
</reference>
<name>A0A8S8XJE6_9PROT</name>